<feature type="transmembrane region" description="Helical" evidence="5">
    <location>
        <begin position="255"/>
        <end position="278"/>
    </location>
</feature>
<dbReference type="FunFam" id="3.20.20.450:FF:000001">
    <property type="entry name" value="Cyclic di-GMP phosphodiesterase yahA"/>
    <property type="match status" value="1"/>
</dbReference>
<dbReference type="InterPro" id="IPR029787">
    <property type="entry name" value="Nucleotide_cyclase"/>
</dbReference>
<evidence type="ECO:0000259" key="6">
    <source>
        <dbReference type="PROSITE" id="PS50112"/>
    </source>
</evidence>
<dbReference type="CDD" id="cd00130">
    <property type="entry name" value="PAS"/>
    <property type="match status" value="2"/>
</dbReference>
<feature type="domain" description="PAS" evidence="6">
    <location>
        <begin position="447"/>
        <end position="517"/>
    </location>
</feature>
<keyword evidence="11" id="KW-1185">Reference proteome</keyword>
<dbReference type="InterPro" id="IPR013656">
    <property type="entry name" value="PAS_4"/>
</dbReference>
<evidence type="ECO:0000259" key="9">
    <source>
        <dbReference type="PROSITE" id="PS50887"/>
    </source>
</evidence>
<dbReference type="Pfam" id="PF08448">
    <property type="entry name" value="PAS_4"/>
    <property type="match status" value="1"/>
</dbReference>
<dbReference type="InterPro" id="IPR001610">
    <property type="entry name" value="PAC"/>
</dbReference>
<dbReference type="PROSITE" id="PS50113">
    <property type="entry name" value="PAC"/>
    <property type="match status" value="2"/>
</dbReference>
<dbReference type="PANTHER" id="PTHR44757:SF2">
    <property type="entry name" value="BIOFILM ARCHITECTURE MAINTENANCE PROTEIN MBAA"/>
    <property type="match status" value="1"/>
</dbReference>
<feature type="domain" description="GGDEF" evidence="9">
    <location>
        <begin position="896"/>
        <end position="1029"/>
    </location>
</feature>
<accession>A0A5K1I3U4</accession>
<reference evidence="10 11" key="1">
    <citation type="submission" date="2019-09" db="EMBL/GenBank/DDBJ databases">
        <authorList>
            <person name="Criscuolo A."/>
        </authorList>
    </citation>
    <scope>NUCLEOTIDE SEQUENCE [LARGE SCALE GENOMIC DNA]</scope>
    <source>
        <strain evidence="11">3(2)</strain>
    </source>
</reference>
<dbReference type="SUPFAM" id="SSF55073">
    <property type="entry name" value="Nucleotide cyclase"/>
    <property type="match status" value="1"/>
</dbReference>
<comment type="cofactor">
    <cofactor evidence="1">
        <name>Mg(2+)</name>
        <dbReference type="ChEBI" id="CHEBI:18420"/>
    </cofactor>
</comment>
<feature type="transmembrane region" description="Helical" evidence="5">
    <location>
        <begin position="6"/>
        <end position="30"/>
    </location>
</feature>
<dbReference type="SMART" id="SM00267">
    <property type="entry name" value="GGDEF"/>
    <property type="match status" value="1"/>
</dbReference>
<evidence type="ECO:0000313" key="11">
    <source>
        <dbReference type="Proteomes" id="UP000326725"/>
    </source>
</evidence>
<keyword evidence="3" id="KW-0973">c-di-GMP</keyword>
<dbReference type="SUPFAM" id="SSF55781">
    <property type="entry name" value="GAF domain-like"/>
    <property type="match status" value="1"/>
</dbReference>
<dbReference type="SUPFAM" id="SSF141868">
    <property type="entry name" value="EAL domain-like"/>
    <property type="match status" value="1"/>
</dbReference>
<dbReference type="Proteomes" id="UP000326725">
    <property type="component" value="Unassembled WGS sequence"/>
</dbReference>
<dbReference type="InterPro" id="IPR013767">
    <property type="entry name" value="PAS_fold"/>
</dbReference>
<dbReference type="Gene3D" id="3.30.70.270">
    <property type="match status" value="1"/>
</dbReference>
<dbReference type="InterPro" id="IPR000014">
    <property type="entry name" value="PAS"/>
</dbReference>
<dbReference type="Gene3D" id="3.30.450.20">
    <property type="entry name" value="PAS domain"/>
    <property type="match status" value="3"/>
</dbReference>
<dbReference type="PROSITE" id="PS50883">
    <property type="entry name" value="EAL"/>
    <property type="match status" value="1"/>
</dbReference>
<dbReference type="InterPro" id="IPR000700">
    <property type="entry name" value="PAS-assoc_C"/>
</dbReference>
<dbReference type="InterPro" id="IPR003018">
    <property type="entry name" value="GAF"/>
</dbReference>
<dbReference type="InterPro" id="IPR001633">
    <property type="entry name" value="EAL_dom"/>
</dbReference>
<dbReference type="SUPFAM" id="SSF55785">
    <property type="entry name" value="PYP-like sensor domain (PAS domain)"/>
    <property type="match status" value="3"/>
</dbReference>
<dbReference type="PROSITE" id="PS50112">
    <property type="entry name" value="PAS"/>
    <property type="match status" value="2"/>
</dbReference>
<protein>
    <recommendedName>
        <fullName evidence="2">cyclic-guanylate-specific phosphodiesterase</fullName>
        <ecNumber evidence="2">3.1.4.52</ecNumber>
    </recommendedName>
</protein>
<dbReference type="EC" id="3.1.4.52" evidence="2"/>
<dbReference type="SMART" id="SM00086">
    <property type="entry name" value="PAC"/>
    <property type="match status" value="3"/>
</dbReference>
<dbReference type="Pfam" id="PF00990">
    <property type="entry name" value="GGDEF"/>
    <property type="match status" value="1"/>
</dbReference>
<proteinExistence type="predicted"/>
<dbReference type="Pfam" id="PF08447">
    <property type="entry name" value="PAS_3"/>
    <property type="match status" value="1"/>
</dbReference>
<evidence type="ECO:0000259" key="7">
    <source>
        <dbReference type="PROSITE" id="PS50113"/>
    </source>
</evidence>
<dbReference type="GO" id="GO:0071111">
    <property type="term" value="F:cyclic-guanylate-specific phosphodiesterase activity"/>
    <property type="evidence" value="ECO:0007669"/>
    <property type="project" value="UniProtKB-EC"/>
</dbReference>
<evidence type="ECO:0000256" key="1">
    <source>
        <dbReference type="ARBA" id="ARBA00001946"/>
    </source>
</evidence>
<keyword evidence="5" id="KW-0472">Membrane</keyword>
<feature type="domain" description="EAL" evidence="8">
    <location>
        <begin position="1038"/>
        <end position="1291"/>
    </location>
</feature>
<dbReference type="GO" id="GO:0071732">
    <property type="term" value="P:cellular response to nitric oxide"/>
    <property type="evidence" value="ECO:0007669"/>
    <property type="project" value="UniProtKB-ARBA"/>
</dbReference>
<dbReference type="FunFam" id="3.30.450.20:FF:000099">
    <property type="entry name" value="Sensory box sensor histidine kinase"/>
    <property type="match status" value="1"/>
</dbReference>
<keyword evidence="5" id="KW-1133">Transmembrane helix</keyword>
<dbReference type="EMBL" id="CABVOU010000021">
    <property type="protein sequence ID" value="VVZ94620.1"/>
    <property type="molecule type" value="Genomic_DNA"/>
</dbReference>
<evidence type="ECO:0000313" key="10">
    <source>
        <dbReference type="EMBL" id="VVZ94620.1"/>
    </source>
</evidence>
<dbReference type="InterPro" id="IPR000160">
    <property type="entry name" value="GGDEF_dom"/>
</dbReference>
<feature type="domain" description="PAS" evidence="6">
    <location>
        <begin position="320"/>
        <end position="391"/>
    </location>
</feature>
<dbReference type="InterPro" id="IPR052155">
    <property type="entry name" value="Biofilm_reg_signaling"/>
</dbReference>
<evidence type="ECO:0000256" key="4">
    <source>
        <dbReference type="ARBA" id="ARBA00051114"/>
    </source>
</evidence>
<dbReference type="PANTHER" id="PTHR44757">
    <property type="entry name" value="DIGUANYLATE CYCLASE DGCP"/>
    <property type="match status" value="1"/>
</dbReference>
<dbReference type="RefSeq" id="WP_151442396.1">
    <property type="nucleotide sequence ID" value="NZ_CABVOU010000021.1"/>
</dbReference>
<dbReference type="CDD" id="cd01948">
    <property type="entry name" value="EAL"/>
    <property type="match status" value="1"/>
</dbReference>
<dbReference type="Gene3D" id="3.20.20.450">
    <property type="entry name" value="EAL domain"/>
    <property type="match status" value="1"/>
</dbReference>
<dbReference type="FunFam" id="3.30.70.270:FF:000001">
    <property type="entry name" value="Diguanylate cyclase domain protein"/>
    <property type="match status" value="1"/>
</dbReference>
<dbReference type="PROSITE" id="PS50887">
    <property type="entry name" value="GGDEF"/>
    <property type="match status" value="1"/>
</dbReference>
<feature type="domain" description="PAC" evidence="7">
    <location>
        <begin position="520"/>
        <end position="572"/>
    </location>
</feature>
<name>A0A5K1I3U4_9GAMM</name>
<gene>
    <name evidence="10" type="primary">cph2_3</name>
    <name evidence="10" type="ORF">HALO32_00675</name>
</gene>
<comment type="catalytic activity">
    <reaction evidence="4">
        <text>3',3'-c-di-GMP + H2O = 5'-phosphoguanylyl(3'-&gt;5')guanosine + H(+)</text>
        <dbReference type="Rhea" id="RHEA:24902"/>
        <dbReference type="ChEBI" id="CHEBI:15377"/>
        <dbReference type="ChEBI" id="CHEBI:15378"/>
        <dbReference type="ChEBI" id="CHEBI:58754"/>
        <dbReference type="ChEBI" id="CHEBI:58805"/>
        <dbReference type="EC" id="3.1.4.52"/>
    </reaction>
    <physiologicalReaction direction="left-to-right" evidence="4">
        <dbReference type="Rhea" id="RHEA:24903"/>
    </physiologicalReaction>
</comment>
<dbReference type="InterPro" id="IPR035919">
    <property type="entry name" value="EAL_sf"/>
</dbReference>
<sequence length="1291" mass="143355">MTQRPLATYLTGLILLCVLPLGLLSFWLAFDSVRDRGHEMRQEAQQLVHNARGAIDHYLDARIRALSMLAASPLADAPEQWPQLYDEAQGFRESFGSHVVFSDVGDPMQMRFNTRVPYGTKLPPLPRPDGKAAAPQALATGQAAVGDSFMGPVANEMLVAIVVPGLRDGEVTHLMLSPLAVTQLQQRLDTLALPEAWSLTLTDSQGGRLAYRGGTNGDNVDQEAAETFRGASERSPWEVRLSIPESALNAPQQMLAISLALLIITAILGGVFGGTVAARRLGRQMAALAEPDASAPASTIREIADVRRQLQDNASHLRSSEARHRELFEANPHPMWVYSLETLSFLAVNDAAIRQYGYSRSEFMRMTIKDIRPSEDIPRLLANVGQVASSAQPLDHAGAWRHVTRDGRDIDVEIHSHSLQYNGEPAELVLAHDITDRLRAEAALRNSEAEFRTLIESMPQIVWVTRPDGWHLQYNQHWFDFTGLTLEESLGHGWNPAFHPDDRQRAAERWQAATATGTPYEIEYRLRRADGAYRWMLGRALPLRDSSGQIVKWFGTCTDIHELKRTAERLTEAQRIGRMGDWEYDLATQAIIWSSQVYEILGRDPALGPPQGLEENEALFAPSSRPLLVAKVEQAISKGELQEYELVVTHPAGKEVQVRVVAVPSKDSLGRVTGLYGTIQDISEEKRAERALMIRAHQQRLVAEFGRSALASTDIEEVFREAVTLMADGLGVDFTKVLLCDASTNACTLVAGVGWEAEWIGRKVYRTSWAYSQTDHVMDSQEPVIIENFHDETRFSPSPLLIRHGILSGINVVIKGVEAPLGSLGAYAREAHSFSSDDIRFLESLANTLSTALERRLADERLAHMAHHDALTNLPNRFLLTDRLSVALAEAQRHGQHLALLFLDVDRFKNVNDVYGHTFGDRILQEIAERLRGAVRAMDTVSRQGGDEFLVVLPELHNDTEAKRIAETLLSTFAPPFQVESTEVVLTASIGIACFPADGQEAETLLRNADAAMYIAKDRGRNRYQFYAADMHARTMEHLMLEGDLRRAIENHQLHLEYQPQIDLTTGVTLGLEALVRWRHPTHGLVSPGKFIPIAEESGQIIPIGTWILEEACRQHARWIDDGLPVGTIAVNVSAHQFQQPDFVEVVESVLTRTGLAADRLELEVTESVVMQGMEVVLDKLRRLNALGVKLAIDDFGTGYSSLSYLKQFPLYRLKIDQSFTAGLPDNRESLAITQAIIHMGHSLGLDVLAEGIETQAQETQLRHMACNAGQGYLYARPLPADDIEAFLSAR</sequence>
<dbReference type="GO" id="GO:0006355">
    <property type="term" value="P:regulation of DNA-templated transcription"/>
    <property type="evidence" value="ECO:0007669"/>
    <property type="project" value="InterPro"/>
</dbReference>
<dbReference type="InterPro" id="IPR013655">
    <property type="entry name" value="PAS_fold_3"/>
</dbReference>
<dbReference type="NCBIfam" id="TIGR00229">
    <property type="entry name" value="sensory_box"/>
    <property type="match status" value="3"/>
</dbReference>
<dbReference type="CDD" id="cd01949">
    <property type="entry name" value="GGDEF"/>
    <property type="match status" value="1"/>
</dbReference>
<keyword evidence="5" id="KW-0812">Transmembrane</keyword>
<dbReference type="SMART" id="SM00052">
    <property type="entry name" value="EAL"/>
    <property type="match status" value="1"/>
</dbReference>
<evidence type="ECO:0000256" key="3">
    <source>
        <dbReference type="ARBA" id="ARBA00022636"/>
    </source>
</evidence>
<dbReference type="Gene3D" id="3.30.450.40">
    <property type="match status" value="1"/>
</dbReference>
<dbReference type="Pfam" id="PF00989">
    <property type="entry name" value="PAS"/>
    <property type="match status" value="1"/>
</dbReference>
<dbReference type="InterPro" id="IPR035965">
    <property type="entry name" value="PAS-like_dom_sf"/>
</dbReference>
<dbReference type="SMART" id="SM00065">
    <property type="entry name" value="GAF"/>
    <property type="match status" value="1"/>
</dbReference>
<organism evidence="10 11">
    <name type="scientific">Halomonas lysinitropha</name>
    <dbReference type="NCBI Taxonomy" id="2607506"/>
    <lineage>
        <taxon>Bacteria</taxon>
        <taxon>Pseudomonadati</taxon>
        <taxon>Pseudomonadota</taxon>
        <taxon>Gammaproteobacteria</taxon>
        <taxon>Oceanospirillales</taxon>
        <taxon>Halomonadaceae</taxon>
        <taxon>Halomonas</taxon>
    </lineage>
</organism>
<dbReference type="InterPro" id="IPR043128">
    <property type="entry name" value="Rev_trsase/Diguanyl_cyclase"/>
</dbReference>
<dbReference type="NCBIfam" id="TIGR00254">
    <property type="entry name" value="GGDEF"/>
    <property type="match status" value="1"/>
</dbReference>
<evidence type="ECO:0000256" key="2">
    <source>
        <dbReference type="ARBA" id="ARBA00012282"/>
    </source>
</evidence>
<dbReference type="SMART" id="SM00091">
    <property type="entry name" value="PAS"/>
    <property type="match status" value="3"/>
</dbReference>
<feature type="domain" description="PAC" evidence="7">
    <location>
        <begin position="642"/>
        <end position="694"/>
    </location>
</feature>
<evidence type="ECO:0000259" key="8">
    <source>
        <dbReference type="PROSITE" id="PS50883"/>
    </source>
</evidence>
<dbReference type="Pfam" id="PF00563">
    <property type="entry name" value="EAL"/>
    <property type="match status" value="1"/>
</dbReference>
<dbReference type="Pfam" id="PF13185">
    <property type="entry name" value="GAF_2"/>
    <property type="match status" value="1"/>
</dbReference>
<dbReference type="InterPro" id="IPR029016">
    <property type="entry name" value="GAF-like_dom_sf"/>
</dbReference>
<evidence type="ECO:0000256" key="5">
    <source>
        <dbReference type="SAM" id="Phobius"/>
    </source>
</evidence>